<organism evidence="2 3">
    <name type="scientific">Zophobas morio</name>
    <dbReference type="NCBI Taxonomy" id="2755281"/>
    <lineage>
        <taxon>Eukaryota</taxon>
        <taxon>Metazoa</taxon>
        <taxon>Ecdysozoa</taxon>
        <taxon>Arthropoda</taxon>
        <taxon>Hexapoda</taxon>
        <taxon>Insecta</taxon>
        <taxon>Pterygota</taxon>
        <taxon>Neoptera</taxon>
        <taxon>Endopterygota</taxon>
        <taxon>Coleoptera</taxon>
        <taxon>Polyphaga</taxon>
        <taxon>Cucujiformia</taxon>
        <taxon>Tenebrionidae</taxon>
        <taxon>Zophobas</taxon>
    </lineage>
</organism>
<gene>
    <name evidence="2" type="ORF">Zmor_023457</name>
</gene>
<dbReference type="GO" id="GO:0071816">
    <property type="term" value="P:tail-anchored membrane protein insertion into ER membrane"/>
    <property type="evidence" value="ECO:0007669"/>
    <property type="project" value="TreeGrafter"/>
</dbReference>
<protein>
    <submittedName>
        <fullName evidence="2">Uncharacterized protein</fullName>
    </submittedName>
</protein>
<dbReference type="InterPro" id="IPR016719">
    <property type="entry name" value="CAMLG"/>
</dbReference>
<feature type="transmembrane region" description="Helical" evidence="1">
    <location>
        <begin position="88"/>
        <end position="104"/>
    </location>
</feature>
<evidence type="ECO:0000313" key="2">
    <source>
        <dbReference type="EMBL" id="KAJ3645829.1"/>
    </source>
</evidence>
<sequence>MDDVAKRREARRRKILENSQNRLNRISGVEEKSTNACAYDNHTENATENPSNSHFEINESNETFINEVQTQQNPVVEVRPPQKQYRKIVISALAVFVNVLLLLIDKLELDATPSHSNKIFLPLLVYEVIELLSSNNHRNKNKNFLILLAANLNNKYILPVIKYVEILTNVLQDVMVYFFVFVCCELVKYLLRMVG</sequence>
<dbReference type="PANTHER" id="PTHR15026">
    <property type="entry name" value="CALCIUM-SIGNAL MODULATING CYCLOPHILIN LIGAND CAML"/>
    <property type="match status" value="1"/>
</dbReference>
<evidence type="ECO:0000256" key="1">
    <source>
        <dbReference type="SAM" id="Phobius"/>
    </source>
</evidence>
<feature type="transmembrane region" description="Helical" evidence="1">
    <location>
        <begin position="174"/>
        <end position="191"/>
    </location>
</feature>
<keyword evidence="1" id="KW-1133">Transmembrane helix</keyword>
<dbReference type="Proteomes" id="UP001168821">
    <property type="component" value="Unassembled WGS sequence"/>
</dbReference>
<dbReference type="Pfam" id="PF14963">
    <property type="entry name" value="Get2_like"/>
    <property type="match status" value="1"/>
</dbReference>
<dbReference type="AlphaFoldDB" id="A0AA38HYQ2"/>
<evidence type="ECO:0000313" key="3">
    <source>
        <dbReference type="Proteomes" id="UP001168821"/>
    </source>
</evidence>
<accession>A0AA38HYQ2</accession>
<keyword evidence="3" id="KW-1185">Reference proteome</keyword>
<dbReference type="GO" id="GO:0043529">
    <property type="term" value="C:GET complex"/>
    <property type="evidence" value="ECO:0007669"/>
    <property type="project" value="TreeGrafter"/>
</dbReference>
<dbReference type="PANTHER" id="PTHR15026:SF0">
    <property type="entry name" value="GUIDED ENTRY OF TAIL-ANCHORED PROTEINS FACTOR CAMLG"/>
    <property type="match status" value="1"/>
</dbReference>
<reference evidence="2" key="1">
    <citation type="journal article" date="2023" name="G3 (Bethesda)">
        <title>Whole genome assemblies of Zophobas morio and Tenebrio molitor.</title>
        <authorList>
            <person name="Kaur S."/>
            <person name="Stinson S.A."/>
            <person name="diCenzo G.C."/>
        </authorList>
    </citation>
    <scope>NUCLEOTIDE SEQUENCE</scope>
    <source>
        <strain evidence="2">QUZm001</strain>
    </source>
</reference>
<keyword evidence="1" id="KW-0472">Membrane</keyword>
<keyword evidence="1" id="KW-0812">Transmembrane</keyword>
<name>A0AA38HYQ2_9CUCU</name>
<proteinExistence type="predicted"/>
<comment type="caution">
    <text evidence="2">The sequence shown here is derived from an EMBL/GenBank/DDBJ whole genome shotgun (WGS) entry which is preliminary data.</text>
</comment>
<dbReference type="EMBL" id="JALNTZ010000007">
    <property type="protein sequence ID" value="KAJ3645829.1"/>
    <property type="molecule type" value="Genomic_DNA"/>
</dbReference>